<evidence type="ECO:0000313" key="2">
    <source>
        <dbReference type="Proteomes" id="UP001610563"/>
    </source>
</evidence>
<reference evidence="1 2" key="1">
    <citation type="submission" date="2024-07" db="EMBL/GenBank/DDBJ databases">
        <title>Section-level genome sequencing and comparative genomics of Aspergillus sections Usti and Cavernicolus.</title>
        <authorList>
            <consortium name="Lawrence Berkeley National Laboratory"/>
            <person name="Nybo J.L."/>
            <person name="Vesth T.C."/>
            <person name="Theobald S."/>
            <person name="Frisvad J.C."/>
            <person name="Larsen T.O."/>
            <person name="Kjaerboelling I."/>
            <person name="Rothschild-Mancinelli K."/>
            <person name="Lyhne E.K."/>
            <person name="Kogle M.E."/>
            <person name="Barry K."/>
            <person name="Clum A."/>
            <person name="Na H."/>
            <person name="Ledsgaard L."/>
            <person name="Lin J."/>
            <person name="Lipzen A."/>
            <person name="Kuo A."/>
            <person name="Riley R."/>
            <person name="Mondo S."/>
            <person name="Labutti K."/>
            <person name="Haridas S."/>
            <person name="Pangalinan J."/>
            <person name="Salamov A.A."/>
            <person name="Simmons B.A."/>
            <person name="Magnuson J.K."/>
            <person name="Chen J."/>
            <person name="Drula E."/>
            <person name="Henrissat B."/>
            <person name="Wiebenga A."/>
            <person name="Lubbers R.J."/>
            <person name="Gomes A.C."/>
            <person name="Makela M.R."/>
            <person name="Stajich J."/>
            <person name="Grigoriev I.V."/>
            <person name="Mortensen U.H."/>
            <person name="De Vries R.P."/>
            <person name="Baker S.E."/>
            <person name="Andersen M.R."/>
        </authorList>
    </citation>
    <scope>NUCLEOTIDE SEQUENCE [LARGE SCALE GENOMIC DNA]</scope>
    <source>
        <strain evidence="1 2">CBS 209.92</strain>
    </source>
</reference>
<protein>
    <submittedName>
        <fullName evidence="1">Uncharacterized protein</fullName>
    </submittedName>
</protein>
<accession>A0ABR4FXJ7</accession>
<dbReference type="EMBL" id="JBFTWV010000087">
    <property type="protein sequence ID" value="KAL2787982.1"/>
    <property type="molecule type" value="Genomic_DNA"/>
</dbReference>
<organism evidence="1 2">
    <name type="scientific">Aspergillus keveii</name>
    <dbReference type="NCBI Taxonomy" id="714993"/>
    <lineage>
        <taxon>Eukaryota</taxon>
        <taxon>Fungi</taxon>
        <taxon>Dikarya</taxon>
        <taxon>Ascomycota</taxon>
        <taxon>Pezizomycotina</taxon>
        <taxon>Eurotiomycetes</taxon>
        <taxon>Eurotiomycetidae</taxon>
        <taxon>Eurotiales</taxon>
        <taxon>Aspergillaceae</taxon>
        <taxon>Aspergillus</taxon>
        <taxon>Aspergillus subgen. Nidulantes</taxon>
    </lineage>
</organism>
<comment type="caution">
    <text evidence="1">The sequence shown here is derived from an EMBL/GenBank/DDBJ whole genome shotgun (WGS) entry which is preliminary data.</text>
</comment>
<name>A0ABR4FXJ7_9EURO</name>
<sequence>MLAKHSRDGLLEELSSRLDKYATSLLADPAAVAVPNIVTLLLCPVYETGKAAKELASGADRVPKLTIDPFDVLPLHLLVLLAALPRLSARCVAASVGGIGGGDQVVASVQGVLPYFSTPPLPTVALLSSFLSSSSHHSLFFHQQTSHISI</sequence>
<gene>
    <name evidence="1" type="ORF">BJX66DRAFT_269134</name>
</gene>
<evidence type="ECO:0000313" key="1">
    <source>
        <dbReference type="EMBL" id="KAL2787982.1"/>
    </source>
</evidence>
<keyword evidence="2" id="KW-1185">Reference proteome</keyword>
<proteinExistence type="predicted"/>
<dbReference type="Proteomes" id="UP001610563">
    <property type="component" value="Unassembled WGS sequence"/>
</dbReference>